<accession>A0ABR1KC90</accession>
<evidence type="ECO:0000313" key="2">
    <source>
        <dbReference type="Proteomes" id="UP001363622"/>
    </source>
</evidence>
<name>A0ABR1KC90_9PEZI</name>
<keyword evidence="2" id="KW-1185">Reference proteome</keyword>
<gene>
    <name evidence="1" type="ORF">IWZ03DRAFT_418292</name>
</gene>
<sequence length="218" mass="24506">MTQEARAYLKISMGAKIPSIPGMKQDFEHKDHQIKAIAWMSKKQAPLTIQESLPSRVDRTRQDYSRLEGLVHVLISRAKEVDPEEREMQFGQPGPIAIAVPTGLAQKWLDDAKDALPAWYNVCRYGSSTGPINALKRDDPNRLLGEFHLDHPCVMIASHEVTQVRHSKTAHTATMKNVSGTTICVSWIGEQQVQALFFVMIPEAQRLRQTTAPEARLL</sequence>
<protein>
    <submittedName>
        <fullName evidence="1">Uncharacterized protein</fullName>
    </submittedName>
</protein>
<comment type="caution">
    <text evidence="1">The sequence shown here is derived from an EMBL/GenBank/DDBJ whole genome shotgun (WGS) entry which is preliminary data.</text>
</comment>
<organism evidence="1 2">
    <name type="scientific">Phyllosticta citriasiana</name>
    <dbReference type="NCBI Taxonomy" id="595635"/>
    <lineage>
        <taxon>Eukaryota</taxon>
        <taxon>Fungi</taxon>
        <taxon>Dikarya</taxon>
        <taxon>Ascomycota</taxon>
        <taxon>Pezizomycotina</taxon>
        <taxon>Dothideomycetes</taxon>
        <taxon>Dothideomycetes incertae sedis</taxon>
        <taxon>Botryosphaeriales</taxon>
        <taxon>Phyllostictaceae</taxon>
        <taxon>Phyllosticta</taxon>
    </lineage>
</organism>
<dbReference type="EMBL" id="JBBPHU010000013">
    <property type="protein sequence ID" value="KAK7510943.1"/>
    <property type="molecule type" value="Genomic_DNA"/>
</dbReference>
<proteinExistence type="predicted"/>
<dbReference type="Proteomes" id="UP001363622">
    <property type="component" value="Unassembled WGS sequence"/>
</dbReference>
<evidence type="ECO:0000313" key="1">
    <source>
        <dbReference type="EMBL" id="KAK7510943.1"/>
    </source>
</evidence>
<reference evidence="1 2" key="1">
    <citation type="submission" date="2024-04" db="EMBL/GenBank/DDBJ databases">
        <title>Phyllosticta paracitricarpa is synonymous to the EU quarantine fungus P. citricarpa based on phylogenomic analyses.</title>
        <authorList>
            <consortium name="Lawrence Berkeley National Laboratory"/>
            <person name="Van Ingen-Buijs V.A."/>
            <person name="Van Westerhoven A.C."/>
            <person name="Haridas S."/>
            <person name="Skiadas P."/>
            <person name="Martin F."/>
            <person name="Groenewald J.Z."/>
            <person name="Crous P.W."/>
            <person name="Seidl M.F."/>
        </authorList>
    </citation>
    <scope>NUCLEOTIDE SEQUENCE [LARGE SCALE GENOMIC DNA]</scope>
    <source>
        <strain evidence="1 2">CBS 123371</strain>
    </source>
</reference>